<comment type="caution">
    <text evidence="1">The sequence shown here is derived from an EMBL/GenBank/DDBJ whole genome shotgun (WGS) entry which is preliminary data.</text>
</comment>
<name>A0A7J5YIN5_DISMA</name>
<sequence>MWEKMSNRSPWRGNKRLSSLHLLAGCSQTPGMLWCEIVVHVVSLGLVSPLVRFILLPLLDLLHLLGVFAESSSKFAPGFERDGDRVPVAWLHLAHTQEHSVFVRPDVEKEPLGVHHDGGAFGSSL</sequence>
<dbReference type="EMBL" id="JAAKFY010000012">
    <property type="protein sequence ID" value="KAF3849210.1"/>
    <property type="molecule type" value="Genomic_DNA"/>
</dbReference>
<reference evidence="1 2" key="1">
    <citation type="submission" date="2020-03" db="EMBL/GenBank/DDBJ databases">
        <title>Dissostichus mawsoni Genome sequencing and assembly.</title>
        <authorList>
            <person name="Park H."/>
        </authorList>
    </citation>
    <scope>NUCLEOTIDE SEQUENCE [LARGE SCALE GENOMIC DNA]</scope>
    <source>
        <strain evidence="1">DM0001</strain>
        <tissue evidence="1">Muscle</tissue>
    </source>
</reference>
<proteinExistence type="predicted"/>
<keyword evidence="2" id="KW-1185">Reference proteome</keyword>
<evidence type="ECO:0000313" key="2">
    <source>
        <dbReference type="Proteomes" id="UP000518266"/>
    </source>
</evidence>
<dbReference type="Proteomes" id="UP000518266">
    <property type="component" value="Unassembled WGS sequence"/>
</dbReference>
<gene>
    <name evidence="1" type="ORF">F7725_015707</name>
</gene>
<accession>A0A7J5YIN5</accession>
<dbReference type="AlphaFoldDB" id="A0A7J5YIN5"/>
<protein>
    <submittedName>
        <fullName evidence="1">Uncharacterized protein</fullName>
    </submittedName>
</protein>
<evidence type="ECO:0000313" key="1">
    <source>
        <dbReference type="EMBL" id="KAF3849210.1"/>
    </source>
</evidence>
<organism evidence="1 2">
    <name type="scientific">Dissostichus mawsoni</name>
    <name type="common">Antarctic cod</name>
    <dbReference type="NCBI Taxonomy" id="36200"/>
    <lineage>
        <taxon>Eukaryota</taxon>
        <taxon>Metazoa</taxon>
        <taxon>Chordata</taxon>
        <taxon>Craniata</taxon>
        <taxon>Vertebrata</taxon>
        <taxon>Euteleostomi</taxon>
        <taxon>Actinopterygii</taxon>
        <taxon>Neopterygii</taxon>
        <taxon>Teleostei</taxon>
        <taxon>Neoteleostei</taxon>
        <taxon>Acanthomorphata</taxon>
        <taxon>Eupercaria</taxon>
        <taxon>Perciformes</taxon>
        <taxon>Notothenioidei</taxon>
        <taxon>Nototheniidae</taxon>
        <taxon>Dissostichus</taxon>
    </lineage>
</organism>